<organism evidence="1">
    <name type="scientific">marine sediment metagenome</name>
    <dbReference type="NCBI Taxonomy" id="412755"/>
    <lineage>
        <taxon>unclassified sequences</taxon>
        <taxon>metagenomes</taxon>
        <taxon>ecological metagenomes</taxon>
    </lineage>
</organism>
<name>X1QXZ4_9ZZZZ</name>
<dbReference type="EMBL" id="BARW01012698">
    <property type="protein sequence ID" value="GAI73148.1"/>
    <property type="molecule type" value="Genomic_DNA"/>
</dbReference>
<feature type="non-terminal residue" evidence="1">
    <location>
        <position position="71"/>
    </location>
</feature>
<dbReference type="AlphaFoldDB" id="X1QXZ4"/>
<accession>X1QXZ4</accession>
<sequence length="71" mass="7467">MAKIRKPWVPLEGINQDIKAAIDAIVAADVDILHLAGATYETIQDFINATISSGRISGGEISDDLDGTITG</sequence>
<gene>
    <name evidence="1" type="ORF">S12H4_23761</name>
</gene>
<evidence type="ECO:0000313" key="1">
    <source>
        <dbReference type="EMBL" id="GAI73148.1"/>
    </source>
</evidence>
<protein>
    <submittedName>
        <fullName evidence="1">Uncharacterized protein</fullName>
    </submittedName>
</protein>
<proteinExistence type="predicted"/>
<reference evidence="1" key="1">
    <citation type="journal article" date="2014" name="Front. Microbiol.">
        <title>High frequency of phylogenetically diverse reductive dehalogenase-homologous genes in deep subseafloor sedimentary metagenomes.</title>
        <authorList>
            <person name="Kawai M."/>
            <person name="Futagami T."/>
            <person name="Toyoda A."/>
            <person name="Takaki Y."/>
            <person name="Nishi S."/>
            <person name="Hori S."/>
            <person name="Arai W."/>
            <person name="Tsubouchi T."/>
            <person name="Morono Y."/>
            <person name="Uchiyama I."/>
            <person name="Ito T."/>
            <person name="Fujiyama A."/>
            <person name="Inagaki F."/>
            <person name="Takami H."/>
        </authorList>
    </citation>
    <scope>NUCLEOTIDE SEQUENCE</scope>
    <source>
        <strain evidence="1">Expedition CK06-06</strain>
    </source>
</reference>
<comment type="caution">
    <text evidence="1">The sequence shown here is derived from an EMBL/GenBank/DDBJ whole genome shotgun (WGS) entry which is preliminary data.</text>
</comment>